<feature type="compositionally biased region" description="Polar residues" evidence="1">
    <location>
        <begin position="1"/>
        <end position="10"/>
    </location>
</feature>
<sequence length="182" mass="20168">MLSQISSSRSNEPRTPRSPNERRRESHLGGFQFSSLRSSCQCLLGRSISATWTQEQLHVPGCADDHGVAAPDDLAVRSNCARKPGHPRHRSNHSDYAIYQPRHPLLWAHSGVDLGKAVTSRVNRICRLCFRTPPYGPHSNIAGLVLGFYRVLALRMRGLAVPGLVRLLRSVHTCPVAFSGRT</sequence>
<keyword evidence="3" id="KW-1185">Reference proteome</keyword>
<proteinExistence type="predicted"/>
<evidence type="ECO:0000313" key="3">
    <source>
        <dbReference type="Proteomes" id="UP000250043"/>
    </source>
</evidence>
<evidence type="ECO:0000313" key="2">
    <source>
        <dbReference type="EMBL" id="OCH84531.1"/>
    </source>
</evidence>
<gene>
    <name evidence="2" type="ORF">OBBRIDRAFT_397703</name>
</gene>
<name>A0A8E2AHE7_9APHY</name>
<feature type="compositionally biased region" description="Basic and acidic residues" evidence="1">
    <location>
        <begin position="11"/>
        <end position="26"/>
    </location>
</feature>
<organism evidence="2 3">
    <name type="scientific">Obba rivulosa</name>
    <dbReference type="NCBI Taxonomy" id="1052685"/>
    <lineage>
        <taxon>Eukaryota</taxon>
        <taxon>Fungi</taxon>
        <taxon>Dikarya</taxon>
        <taxon>Basidiomycota</taxon>
        <taxon>Agaricomycotina</taxon>
        <taxon>Agaricomycetes</taxon>
        <taxon>Polyporales</taxon>
        <taxon>Gelatoporiaceae</taxon>
        <taxon>Obba</taxon>
    </lineage>
</organism>
<dbReference type="Proteomes" id="UP000250043">
    <property type="component" value="Unassembled WGS sequence"/>
</dbReference>
<accession>A0A8E2AHE7</accession>
<dbReference type="AlphaFoldDB" id="A0A8E2AHE7"/>
<reference evidence="2 3" key="1">
    <citation type="submission" date="2016-07" db="EMBL/GenBank/DDBJ databases">
        <title>Draft genome of the white-rot fungus Obba rivulosa 3A-2.</title>
        <authorList>
            <consortium name="DOE Joint Genome Institute"/>
            <person name="Miettinen O."/>
            <person name="Riley R."/>
            <person name="Acob R."/>
            <person name="Barry K."/>
            <person name="Cullen D."/>
            <person name="De Vries R."/>
            <person name="Hainaut M."/>
            <person name="Hatakka A."/>
            <person name="Henrissat B."/>
            <person name="Hilden K."/>
            <person name="Kuo R."/>
            <person name="Labutti K."/>
            <person name="Lipzen A."/>
            <person name="Makela M.R."/>
            <person name="Sandor L."/>
            <person name="Spatafora J.W."/>
            <person name="Grigoriev I.V."/>
            <person name="Hibbett D.S."/>
        </authorList>
    </citation>
    <scope>NUCLEOTIDE SEQUENCE [LARGE SCALE GENOMIC DNA]</scope>
    <source>
        <strain evidence="2 3">3A-2</strain>
    </source>
</reference>
<evidence type="ECO:0000256" key="1">
    <source>
        <dbReference type="SAM" id="MobiDB-lite"/>
    </source>
</evidence>
<feature type="region of interest" description="Disordered" evidence="1">
    <location>
        <begin position="1"/>
        <end position="26"/>
    </location>
</feature>
<protein>
    <submittedName>
        <fullName evidence="2">Uncharacterized protein</fullName>
    </submittedName>
</protein>
<dbReference type="EMBL" id="KV722662">
    <property type="protein sequence ID" value="OCH84531.1"/>
    <property type="molecule type" value="Genomic_DNA"/>
</dbReference>